<dbReference type="InterPro" id="IPR019734">
    <property type="entry name" value="TPR_rpt"/>
</dbReference>
<feature type="region of interest" description="Disordered" evidence="6">
    <location>
        <begin position="535"/>
        <end position="608"/>
    </location>
</feature>
<evidence type="ECO:0000313" key="8">
    <source>
        <dbReference type="EMBL" id="KRX00754.1"/>
    </source>
</evidence>
<evidence type="ECO:0000256" key="4">
    <source>
        <dbReference type="ARBA" id="ARBA00023242"/>
    </source>
</evidence>
<dbReference type="GO" id="GO:0005694">
    <property type="term" value="C:chromosome"/>
    <property type="evidence" value="ECO:0007669"/>
    <property type="project" value="TreeGrafter"/>
</dbReference>
<proteinExistence type="predicted"/>
<evidence type="ECO:0000256" key="2">
    <source>
        <dbReference type="ARBA" id="ARBA00022527"/>
    </source>
</evidence>
<dbReference type="PROSITE" id="PS50005">
    <property type="entry name" value="TPR"/>
    <property type="match status" value="5"/>
</dbReference>
<dbReference type="InterPro" id="IPR000403">
    <property type="entry name" value="PI3/4_kinase_cat_dom"/>
</dbReference>
<dbReference type="Gene3D" id="1.25.40.10">
    <property type="entry name" value="Tetratricopeptide repeat domain"/>
    <property type="match status" value="3"/>
</dbReference>
<dbReference type="PANTHER" id="PTHR11139:SF69">
    <property type="entry name" value="SERINE_THREONINE-PROTEIN KINASE ATR"/>
    <property type="match status" value="1"/>
</dbReference>
<dbReference type="SUPFAM" id="SSF56112">
    <property type="entry name" value="Protein kinase-like (PK-like)"/>
    <property type="match status" value="1"/>
</dbReference>
<feature type="compositionally biased region" description="Basic and acidic residues" evidence="6">
    <location>
        <begin position="554"/>
        <end position="569"/>
    </location>
</feature>
<feature type="region of interest" description="Disordered" evidence="6">
    <location>
        <begin position="639"/>
        <end position="658"/>
    </location>
</feature>
<dbReference type="GO" id="GO:0006281">
    <property type="term" value="P:DNA repair"/>
    <property type="evidence" value="ECO:0007669"/>
    <property type="project" value="TreeGrafter"/>
</dbReference>
<evidence type="ECO:0000259" key="7">
    <source>
        <dbReference type="PROSITE" id="PS50290"/>
    </source>
</evidence>
<accession>A0A0V0QEW7</accession>
<feature type="repeat" description="TPR" evidence="5">
    <location>
        <begin position="674"/>
        <end position="707"/>
    </location>
</feature>
<feature type="compositionally biased region" description="Low complexity" evidence="6">
    <location>
        <begin position="584"/>
        <end position="608"/>
    </location>
</feature>
<dbReference type="AlphaFoldDB" id="A0A0V0QEW7"/>
<dbReference type="InterPro" id="IPR036940">
    <property type="entry name" value="PI3/4_kinase_cat_sf"/>
</dbReference>
<dbReference type="PROSITE" id="PS50290">
    <property type="entry name" value="PI3_4_KINASE_3"/>
    <property type="match status" value="1"/>
</dbReference>
<dbReference type="EMBL" id="LDAU01000182">
    <property type="protein sequence ID" value="KRX00754.1"/>
    <property type="molecule type" value="Genomic_DNA"/>
</dbReference>
<feature type="repeat" description="TPR" evidence="5">
    <location>
        <begin position="811"/>
        <end position="844"/>
    </location>
</feature>
<evidence type="ECO:0000256" key="1">
    <source>
        <dbReference type="ARBA" id="ARBA00004123"/>
    </source>
</evidence>
<dbReference type="Pfam" id="PF13181">
    <property type="entry name" value="TPR_8"/>
    <property type="match status" value="2"/>
</dbReference>
<feature type="repeat" description="TPR" evidence="5">
    <location>
        <begin position="777"/>
        <end position="810"/>
    </location>
</feature>
<dbReference type="InParanoid" id="A0A0V0QEW7"/>
<dbReference type="GO" id="GO:0000077">
    <property type="term" value="P:DNA damage checkpoint signaling"/>
    <property type="evidence" value="ECO:0007669"/>
    <property type="project" value="TreeGrafter"/>
</dbReference>
<comment type="caution">
    <text evidence="8">The sequence shown here is derived from an EMBL/GenBank/DDBJ whole genome shotgun (WGS) entry which is preliminary data.</text>
</comment>
<keyword evidence="8" id="KW-0418">Kinase</keyword>
<feature type="domain" description="PI3K/PI4K catalytic" evidence="7">
    <location>
        <begin position="154"/>
        <end position="482"/>
    </location>
</feature>
<keyword evidence="2" id="KW-0723">Serine/threonine-protein kinase</keyword>
<dbReference type="SMART" id="SM00146">
    <property type="entry name" value="PI3Kc"/>
    <property type="match status" value="1"/>
</dbReference>
<dbReference type="InterPro" id="IPR050517">
    <property type="entry name" value="DDR_Repair_Kinase"/>
</dbReference>
<feature type="repeat" description="TPR" evidence="5">
    <location>
        <begin position="845"/>
        <end position="878"/>
    </location>
</feature>
<dbReference type="Pfam" id="PF14559">
    <property type="entry name" value="TPR_19"/>
    <property type="match status" value="1"/>
</dbReference>
<comment type="subcellular location">
    <subcellularLocation>
        <location evidence="1">Nucleus</location>
    </subcellularLocation>
</comment>
<sequence length="942" mass="110607">MSRILTPYKQLQDIIIRALALIAFKFYRQAAWWLLSIKYYDKQKKERQEVYEQILRQIKEHEINEGNSQPLIYLKHVESFYKKLIQVSDLRPEQQRQDRQTLTKIMDKQYLQKVEQQNIILPINDYVMPYINPKINFDSDYDPYKQNYGYITSIDPYYTIISSLQQPKKITLKYKIKGGDNNEEKKHFLLKNEKDSDVRTESRTTEFISVLNQFLQTSNFCNRRNINMQNYCIIPLCKEMSLIEWVDNTKTLKDIFDKEGSKKKGFQTSAILNQKNSKLGNIGRQYNEYQWKMLTHQEEVISNYFYTHFDTVDYQLSAIERYTKTLAICTAFVYIIGLGDRHASNILLCEETGDVFNIDFQCIFEKGKKLAVPELLPFRLTKNVEGPLGAFKSYGLFRLYLINILEFFKKKEKNIMGALDSFLSDPIYTGKQHENSVLHYTQFLTQARNRLTFKQFSTVQQGVDLLIEYAKNDNQDKIKQQNKEEDQNENVINLGEVQNNKEQKEDSKFFIYSQLYDKEKQQNLDENILKQENKSKNDIHKESQFENQEIFQNSDKKENEDIKTQKNEEIGQENIQYDNKFENQQDQQNSINKQKQQQNSKNSDNNSNSNSNSLYYLIGGFGALLLGVGYFYNSQNEEQGKKQVDESQKGPKQQIKPQIQDIEKKYKDPKEQDPDYFGDMGVELMENNKFEEAVKNFDQAIKLNPKQFLFFYFKAKCLQILGKPKEAMKQIDESLKLSPQDPSSMFLKAQILDNDFNDSNKAIKLYEQALKLDEKNQDIIMGIAVALGKQGKSKQALEQFDKAIAINPDDPIAHFEKAYYLTMIRKQREAIEEFNKVLEKDPDNADALLHKGNNLGQLGYLREALKYINRAIEINPKQGEAYYTLGLINGQLGDKVNCIKNFEKVIRYNPKNYSQICVNAIEQFDFIDDAIQSNPDFWERFF</sequence>
<dbReference type="PANTHER" id="PTHR11139">
    <property type="entry name" value="ATAXIA TELANGIECTASIA MUTATED ATM -RELATED"/>
    <property type="match status" value="1"/>
</dbReference>
<keyword evidence="5" id="KW-0802">TPR repeat</keyword>
<dbReference type="GO" id="GO:0004674">
    <property type="term" value="F:protein serine/threonine kinase activity"/>
    <property type="evidence" value="ECO:0007669"/>
    <property type="project" value="UniProtKB-KW"/>
</dbReference>
<name>A0A0V0QEW7_PSEPJ</name>
<dbReference type="OrthoDB" id="381190at2759"/>
<feature type="compositionally biased region" description="Basic and acidic residues" evidence="6">
    <location>
        <begin position="535"/>
        <end position="544"/>
    </location>
</feature>
<protein>
    <submittedName>
        <fullName evidence="8">Protein kinase-like domain</fullName>
    </submittedName>
</protein>
<dbReference type="GO" id="GO:0000723">
    <property type="term" value="P:telomere maintenance"/>
    <property type="evidence" value="ECO:0007669"/>
    <property type="project" value="TreeGrafter"/>
</dbReference>
<evidence type="ECO:0000256" key="5">
    <source>
        <dbReference type="PROSITE-ProRule" id="PRU00339"/>
    </source>
</evidence>
<keyword evidence="4" id="KW-0539">Nucleus</keyword>
<evidence type="ECO:0000256" key="3">
    <source>
        <dbReference type="ARBA" id="ARBA00022763"/>
    </source>
</evidence>
<feature type="compositionally biased region" description="Basic and acidic residues" evidence="6">
    <location>
        <begin position="639"/>
        <end position="649"/>
    </location>
</feature>
<evidence type="ECO:0000256" key="6">
    <source>
        <dbReference type="SAM" id="MobiDB-lite"/>
    </source>
</evidence>
<dbReference type="Gene3D" id="1.10.1070.11">
    <property type="entry name" value="Phosphatidylinositol 3-/4-kinase, catalytic domain"/>
    <property type="match status" value="1"/>
</dbReference>
<dbReference type="SUPFAM" id="SSF48452">
    <property type="entry name" value="TPR-like"/>
    <property type="match status" value="1"/>
</dbReference>
<keyword evidence="3" id="KW-0227">DNA damage</keyword>
<reference evidence="8 9" key="1">
    <citation type="journal article" date="2015" name="Sci. Rep.">
        <title>Genome of the facultative scuticociliatosis pathogen Pseudocohnilembus persalinus provides insight into its virulence through horizontal gene transfer.</title>
        <authorList>
            <person name="Xiong J."/>
            <person name="Wang G."/>
            <person name="Cheng J."/>
            <person name="Tian M."/>
            <person name="Pan X."/>
            <person name="Warren A."/>
            <person name="Jiang C."/>
            <person name="Yuan D."/>
            <person name="Miao W."/>
        </authorList>
    </citation>
    <scope>NUCLEOTIDE SEQUENCE [LARGE SCALE GENOMIC DNA]</scope>
    <source>
        <strain evidence="8">36N120E</strain>
    </source>
</reference>
<dbReference type="Pfam" id="PF00454">
    <property type="entry name" value="PI3_PI4_kinase"/>
    <property type="match status" value="1"/>
</dbReference>
<keyword evidence="9" id="KW-1185">Reference proteome</keyword>
<dbReference type="PROSITE" id="PS50293">
    <property type="entry name" value="TPR_REGION"/>
    <property type="match status" value="1"/>
</dbReference>
<evidence type="ECO:0000313" key="9">
    <source>
        <dbReference type="Proteomes" id="UP000054937"/>
    </source>
</evidence>
<dbReference type="InterPro" id="IPR011990">
    <property type="entry name" value="TPR-like_helical_dom_sf"/>
</dbReference>
<dbReference type="InterPro" id="IPR011009">
    <property type="entry name" value="Kinase-like_dom_sf"/>
</dbReference>
<organism evidence="8 9">
    <name type="scientific">Pseudocohnilembus persalinus</name>
    <name type="common">Ciliate</name>
    <dbReference type="NCBI Taxonomy" id="266149"/>
    <lineage>
        <taxon>Eukaryota</taxon>
        <taxon>Sar</taxon>
        <taxon>Alveolata</taxon>
        <taxon>Ciliophora</taxon>
        <taxon>Intramacronucleata</taxon>
        <taxon>Oligohymenophorea</taxon>
        <taxon>Scuticociliatia</taxon>
        <taxon>Philasterida</taxon>
        <taxon>Pseudocohnilembidae</taxon>
        <taxon>Pseudocohnilembus</taxon>
    </lineage>
</organism>
<dbReference type="GO" id="GO:0005634">
    <property type="term" value="C:nucleus"/>
    <property type="evidence" value="ECO:0007669"/>
    <property type="project" value="UniProtKB-SubCell"/>
</dbReference>
<feature type="repeat" description="TPR" evidence="5">
    <location>
        <begin position="879"/>
        <end position="912"/>
    </location>
</feature>
<gene>
    <name evidence="8" type="ORF">PPERSA_03014</name>
</gene>
<dbReference type="SMART" id="SM00028">
    <property type="entry name" value="TPR"/>
    <property type="match status" value="7"/>
</dbReference>
<dbReference type="Proteomes" id="UP000054937">
    <property type="component" value="Unassembled WGS sequence"/>
</dbReference>
<keyword evidence="8" id="KW-0808">Transferase</keyword>
<dbReference type="Pfam" id="PF13432">
    <property type="entry name" value="TPR_16"/>
    <property type="match status" value="1"/>
</dbReference>